<feature type="transmembrane region" description="Helical" evidence="1">
    <location>
        <begin position="33"/>
        <end position="57"/>
    </location>
</feature>
<keyword evidence="3" id="KW-1185">Reference proteome</keyword>
<feature type="transmembrane region" description="Helical" evidence="1">
    <location>
        <begin position="101"/>
        <end position="118"/>
    </location>
</feature>
<feature type="transmembrane region" description="Helical" evidence="1">
    <location>
        <begin position="130"/>
        <end position="154"/>
    </location>
</feature>
<dbReference type="Proteomes" id="UP001277561">
    <property type="component" value="Unassembled WGS sequence"/>
</dbReference>
<name>A0ABU4W1Q5_9HYPH</name>
<dbReference type="Pfam" id="PF06532">
    <property type="entry name" value="NrsF"/>
    <property type="match status" value="1"/>
</dbReference>
<gene>
    <name evidence="2" type="ORF">RMS29_21005</name>
</gene>
<feature type="transmembrane region" description="Helical" evidence="1">
    <location>
        <begin position="69"/>
        <end position="89"/>
    </location>
</feature>
<proteinExistence type="predicted"/>
<keyword evidence="1" id="KW-0812">Transmembrane</keyword>
<keyword evidence="1" id="KW-1133">Transmembrane helix</keyword>
<organism evidence="2 3">
    <name type="scientific">Agrobacterium rosae</name>
    <dbReference type="NCBI Taxonomy" id="1972867"/>
    <lineage>
        <taxon>Bacteria</taxon>
        <taxon>Pseudomonadati</taxon>
        <taxon>Pseudomonadota</taxon>
        <taxon>Alphaproteobacteria</taxon>
        <taxon>Hyphomicrobiales</taxon>
        <taxon>Rhizobiaceae</taxon>
        <taxon>Rhizobium/Agrobacterium group</taxon>
        <taxon>Agrobacterium</taxon>
    </lineage>
</organism>
<keyword evidence="1" id="KW-0472">Membrane</keyword>
<feature type="transmembrane region" description="Helical" evidence="1">
    <location>
        <begin position="166"/>
        <end position="185"/>
    </location>
</feature>
<dbReference type="InterPro" id="IPR009495">
    <property type="entry name" value="NrsF"/>
</dbReference>
<accession>A0ABU4W1Q5</accession>
<reference evidence="2" key="1">
    <citation type="journal article" date="2023" name="Phytobiomes J">
        <title>Deciphering the key players within the bacterial microbiota associated with aerial crown gall tumors on rhododendron: Insights into the gallobiome.</title>
        <authorList>
            <person name="Kuzmanovic N."/>
            <person name="Nesme J."/>
            <person name="Wolf J."/>
            <person name="Neumann-Schaal M."/>
            <person name="Petersen J."/>
            <person name="Fernandez-Gnecco G."/>
            <person name="Sproeer C."/>
            <person name="Bunk B."/>
            <person name="Overmann J."/>
            <person name="Sorensen S.J."/>
            <person name="Idczak E."/>
            <person name="Smalla K."/>
        </authorList>
    </citation>
    <scope>NUCLEOTIDE SEQUENCE [LARGE SCALE GENOMIC DNA]</scope>
    <source>
        <strain evidence="2">Rho-14.1</strain>
    </source>
</reference>
<protein>
    <submittedName>
        <fullName evidence="2">DUF1109 domain-containing protein</fullName>
    </submittedName>
</protein>
<evidence type="ECO:0000313" key="3">
    <source>
        <dbReference type="Proteomes" id="UP001277561"/>
    </source>
</evidence>
<feature type="transmembrane region" description="Helical" evidence="1">
    <location>
        <begin position="191"/>
        <end position="213"/>
    </location>
</feature>
<comment type="caution">
    <text evidence="2">The sequence shown here is derived from an EMBL/GenBank/DDBJ whole genome shotgun (WGS) entry which is preliminary data.</text>
</comment>
<evidence type="ECO:0000256" key="1">
    <source>
        <dbReference type="SAM" id="Phobius"/>
    </source>
</evidence>
<sequence length="219" mass="22697">MNDDQRLRVRATNDLIKGLATQAGKASSGAPSLFIVLSVALVFSILGATGVVVTIAGERSDLVQILPTWTFQFKVIGMVLIAAGAFQLAMTAVRPGRALRALLRLTPGLVFLLVGALFDRSGFPLLGPRTYSVPNCAGTIIMASIPALGAILAAMRAGTPTRLGRAGAVAGLLAGSIGGLAYTIACLNDGAAFVALWYSMAITFVTAVGAWIGPRVLRW</sequence>
<dbReference type="EMBL" id="JAVRAD010000011">
    <property type="protein sequence ID" value="MDX8331700.1"/>
    <property type="molecule type" value="Genomic_DNA"/>
</dbReference>
<evidence type="ECO:0000313" key="2">
    <source>
        <dbReference type="EMBL" id="MDX8331700.1"/>
    </source>
</evidence>